<name>A0A6A1TTC5_NEOGA</name>
<dbReference type="PANTHER" id="PTHR43065">
    <property type="entry name" value="SENSOR HISTIDINE KINASE"/>
    <property type="match status" value="1"/>
</dbReference>
<dbReference type="InterPro" id="IPR005467">
    <property type="entry name" value="His_kinase_dom"/>
</dbReference>
<feature type="modified residue" description="4-aspartylphosphate" evidence="4">
    <location>
        <position position="582"/>
    </location>
</feature>
<evidence type="ECO:0000259" key="5">
    <source>
        <dbReference type="PROSITE" id="PS50109"/>
    </source>
</evidence>
<dbReference type="SUPFAM" id="SSF55785">
    <property type="entry name" value="PYP-like sensor domain (PAS domain)"/>
    <property type="match status" value="2"/>
</dbReference>
<feature type="domain" description="PAS" evidence="7">
    <location>
        <begin position="141"/>
        <end position="214"/>
    </location>
</feature>
<dbReference type="PANTHER" id="PTHR43065:SF49">
    <property type="entry name" value="HISTIDINE KINASE"/>
    <property type="match status" value="1"/>
</dbReference>
<feature type="domain" description="Histidine kinase" evidence="5">
    <location>
        <begin position="288"/>
        <end position="507"/>
    </location>
</feature>
<comment type="caution">
    <text evidence="9">The sequence shown here is derived from an EMBL/GenBank/DDBJ whole genome shotgun (WGS) entry which is preliminary data.</text>
</comment>
<dbReference type="InterPro" id="IPR001610">
    <property type="entry name" value="PAC"/>
</dbReference>
<evidence type="ECO:0000256" key="1">
    <source>
        <dbReference type="ARBA" id="ARBA00000085"/>
    </source>
</evidence>
<dbReference type="Pfam" id="PF13426">
    <property type="entry name" value="PAS_9"/>
    <property type="match status" value="2"/>
</dbReference>
<reference evidence="9 10" key="1">
    <citation type="submission" date="2019-09" db="EMBL/GenBank/DDBJ databases">
        <title>Genome sequencing of Ng87 strain.</title>
        <authorList>
            <person name="Karasev E.S."/>
            <person name="Andronov E."/>
        </authorList>
    </citation>
    <scope>NUCLEOTIDE SEQUENCE [LARGE SCALE GENOMIC DNA]</scope>
    <source>
        <strain evidence="9 10">Ng87</strain>
    </source>
</reference>
<evidence type="ECO:0000259" key="7">
    <source>
        <dbReference type="PROSITE" id="PS50112"/>
    </source>
</evidence>
<dbReference type="Gene3D" id="1.10.287.130">
    <property type="match status" value="1"/>
</dbReference>
<dbReference type="NCBIfam" id="TIGR00229">
    <property type="entry name" value="sensory_box"/>
    <property type="match status" value="2"/>
</dbReference>
<sequence length="647" mass="71584">MSVPQSYDVSLLDDERYRLLVDSITDYAIYMLDPEGKIASWNPGAQRFKGYEAWEILGEHFSRFYTPEDRLARAPEHALRMAATEGRFEREGWRVRKDGSRFWAHVIIDPIWSRSGELLGFAKVTRDLTERKRAEAELRLSEEKFQILVQGVTDYALYMLDPDGRVSNWNSGAARIKGYTADEIVGKHFSQFYTPEDRERGEPNRSLETARREGRFEKEAWRQRKDGTRFWAHVIIDAIRNEDGTLIGFAKITRDITEKVEAQKALTQAREELFQSQKMEAIGQLTGGVAHDFNNLLMAVLGSLEILKKRLPDDPALTPLLDNAIQGAERGAALTQRMLAFSRRQELNMQAINVPALVSGMMDFVQRSLSASASVETRFAKNLPHVTSDPVQLETAVLNLVVNARDAMAGGGTIVISAEEYFADKNVERLKPGRYVRLAVADSGEGMDEETLIRATTPFFTTKGVGKGTGLGLSMVQGLTEQSGGKLDIQSQKGKGTTVSLYLPAADANDCPQSSEQTMPSPAATPIGRLTILAVDDDALVLMNTTLMLEDLGHTVIEAYSGTDALKELRSGAHDIDLVITDHSMPRMTGSELAAVIREERPGLPVVLATGYAELPTGGDNRLPRLPKPFSQNQLEEIIATVLAGGR</sequence>
<dbReference type="SMART" id="SM00086">
    <property type="entry name" value="PAC"/>
    <property type="match status" value="2"/>
</dbReference>
<dbReference type="InterPro" id="IPR000014">
    <property type="entry name" value="PAS"/>
</dbReference>
<dbReference type="RefSeq" id="WP_151044381.1">
    <property type="nucleotide sequence ID" value="NZ_VZUL01000002.1"/>
</dbReference>
<evidence type="ECO:0000256" key="2">
    <source>
        <dbReference type="ARBA" id="ARBA00012438"/>
    </source>
</evidence>
<dbReference type="PROSITE" id="PS50109">
    <property type="entry name" value="HIS_KIN"/>
    <property type="match status" value="1"/>
</dbReference>
<dbReference type="InterPro" id="IPR000700">
    <property type="entry name" value="PAS-assoc_C"/>
</dbReference>
<dbReference type="SUPFAM" id="SSF52172">
    <property type="entry name" value="CheY-like"/>
    <property type="match status" value="1"/>
</dbReference>
<dbReference type="Gene3D" id="3.30.565.10">
    <property type="entry name" value="Histidine kinase-like ATPase, C-terminal domain"/>
    <property type="match status" value="1"/>
</dbReference>
<gene>
    <name evidence="9" type="ORF">F4V91_17850</name>
</gene>
<protein>
    <recommendedName>
        <fullName evidence="2">histidine kinase</fullName>
        <ecNumber evidence="2">2.7.13.3</ecNumber>
    </recommendedName>
</protein>
<dbReference type="InterPro" id="IPR011006">
    <property type="entry name" value="CheY-like_superfamily"/>
</dbReference>
<dbReference type="InterPro" id="IPR003594">
    <property type="entry name" value="HATPase_dom"/>
</dbReference>
<feature type="domain" description="Response regulatory" evidence="6">
    <location>
        <begin position="531"/>
        <end position="643"/>
    </location>
</feature>
<dbReference type="InterPro" id="IPR035965">
    <property type="entry name" value="PAS-like_dom_sf"/>
</dbReference>
<evidence type="ECO:0000313" key="10">
    <source>
        <dbReference type="Proteomes" id="UP000386575"/>
    </source>
</evidence>
<dbReference type="Pfam" id="PF00512">
    <property type="entry name" value="HisKA"/>
    <property type="match status" value="1"/>
</dbReference>
<evidence type="ECO:0000259" key="8">
    <source>
        <dbReference type="PROSITE" id="PS50113"/>
    </source>
</evidence>
<keyword evidence="3 4" id="KW-0597">Phosphoprotein</keyword>
<dbReference type="AlphaFoldDB" id="A0A6A1TTC5"/>
<organism evidence="9 10">
    <name type="scientific">Neorhizobium galegae</name>
    <name type="common">Rhizobium galegae</name>
    <dbReference type="NCBI Taxonomy" id="399"/>
    <lineage>
        <taxon>Bacteria</taxon>
        <taxon>Pseudomonadati</taxon>
        <taxon>Pseudomonadota</taxon>
        <taxon>Alphaproteobacteria</taxon>
        <taxon>Hyphomicrobiales</taxon>
        <taxon>Rhizobiaceae</taxon>
        <taxon>Rhizobium/Agrobacterium group</taxon>
        <taxon>Neorhizobium</taxon>
    </lineage>
</organism>
<dbReference type="PRINTS" id="PR00344">
    <property type="entry name" value="BCTRLSENSOR"/>
</dbReference>
<feature type="domain" description="PAC" evidence="8">
    <location>
        <begin position="88"/>
        <end position="140"/>
    </location>
</feature>
<dbReference type="InterPro" id="IPR036097">
    <property type="entry name" value="HisK_dim/P_sf"/>
</dbReference>
<dbReference type="InterPro" id="IPR036890">
    <property type="entry name" value="HATPase_C_sf"/>
</dbReference>
<dbReference type="SUPFAM" id="SSF47384">
    <property type="entry name" value="Homodimeric domain of signal transducing histidine kinase"/>
    <property type="match status" value="1"/>
</dbReference>
<accession>A0A6A1TTC5</accession>
<evidence type="ECO:0000256" key="4">
    <source>
        <dbReference type="PROSITE-ProRule" id="PRU00169"/>
    </source>
</evidence>
<evidence type="ECO:0000313" key="9">
    <source>
        <dbReference type="EMBL" id="KAB1088131.1"/>
    </source>
</evidence>
<dbReference type="InterPro" id="IPR003661">
    <property type="entry name" value="HisK_dim/P_dom"/>
</dbReference>
<dbReference type="SMART" id="SM00091">
    <property type="entry name" value="PAS"/>
    <property type="match status" value="2"/>
</dbReference>
<evidence type="ECO:0000256" key="3">
    <source>
        <dbReference type="ARBA" id="ARBA00022553"/>
    </source>
</evidence>
<proteinExistence type="predicted"/>
<evidence type="ECO:0000259" key="6">
    <source>
        <dbReference type="PROSITE" id="PS50110"/>
    </source>
</evidence>
<dbReference type="InterPro" id="IPR001789">
    <property type="entry name" value="Sig_transdc_resp-reg_receiver"/>
</dbReference>
<dbReference type="SUPFAM" id="SSF55874">
    <property type="entry name" value="ATPase domain of HSP90 chaperone/DNA topoisomerase II/histidine kinase"/>
    <property type="match status" value="1"/>
</dbReference>
<dbReference type="PROSITE" id="PS50110">
    <property type="entry name" value="RESPONSE_REGULATORY"/>
    <property type="match status" value="1"/>
</dbReference>
<dbReference type="SMART" id="SM00388">
    <property type="entry name" value="HisKA"/>
    <property type="match status" value="1"/>
</dbReference>
<dbReference type="SMART" id="SM00387">
    <property type="entry name" value="HATPase_c"/>
    <property type="match status" value="1"/>
</dbReference>
<dbReference type="PROSITE" id="PS50112">
    <property type="entry name" value="PAS"/>
    <property type="match status" value="2"/>
</dbReference>
<dbReference type="EC" id="2.7.13.3" evidence="2"/>
<dbReference type="CDD" id="cd00130">
    <property type="entry name" value="PAS"/>
    <property type="match status" value="2"/>
</dbReference>
<dbReference type="Proteomes" id="UP000386575">
    <property type="component" value="Unassembled WGS sequence"/>
</dbReference>
<dbReference type="EMBL" id="VZUL01000002">
    <property type="protein sequence ID" value="KAB1088131.1"/>
    <property type="molecule type" value="Genomic_DNA"/>
</dbReference>
<dbReference type="Gene3D" id="3.30.450.20">
    <property type="entry name" value="PAS domain"/>
    <property type="match status" value="2"/>
</dbReference>
<dbReference type="PROSITE" id="PS50113">
    <property type="entry name" value="PAC"/>
    <property type="match status" value="2"/>
</dbReference>
<dbReference type="Pfam" id="PF00072">
    <property type="entry name" value="Response_reg"/>
    <property type="match status" value="1"/>
</dbReference>
<feature type="domain" description="PAS" evidence="7">
    <location>
        <begin position="13"/>
        <end position="70"/>
    </location>
</feature>
<dbReference type="GO" id="GO:0000155">
    <property type="term" value="F:phosphorelay sensor kinase activity"/>
    <property type="evidence" value="ECO:0007669"/>
    <property type="project" value="InterPro"/>
</dbReference>
<feature type="domain" description="PAC" evidence="8">
    <location>
        <begin position="216"/>
        <end position="268"/>
    </location>
</feature>
<dbReference type="InterPro" id="IPR004358">
    <property type="entry name" value="Sig_transdc_His_kin-like_C"/>
</dbReference>
<dbReference type="SMART" id="SM00448">
    <property type="entry name" value="REC"/>
    <property type="match status" value="1"/>
</dbReference>
<dbReference type="Pfam" id="PF02518">
    <property type="entry name" value="HATPase_c"/>
    <property type="match status" value="1"/>
</dbReference>
<dbReference type="CDD" id="cd00082">
    <property type="entry name" value="HisKA"/>
    <property type="match status" value="1"/>
</dbReference>
<dbReference type="Gene3D" id="3.40.50.2300">
    <property type="match status" value="1"/>
</dbReference>
<comment type="catalytic activity">
    <reaction evidence="1">
        <text>ATP + protein L-histidine = ADP + protein N-phospho-L-histidine.</text>
        <dbReference type="EC" id="2.7.13.3"/>
    </reaction>
</comment>